<dbReference type="OrthoDB" id="10064338at2759"/>
<reference evidence="5" key="1">
    <citation type="submission" date="2020-08" db="EMBL/GenBank/DDBJ databases">
        <title>Multicomponent nature underlies the extraordinary mechanical properties of spider dragline silk.</title>
        <authorList>
            <person name="Kono N."/>
            <person name="Nakamura H."/>
            <person name="Mori M."/>
            <person name="Yoshida Y."/>
            <person name="Ohtoshi R."/>
            <person name="Malay A.D."/>
            <person name="Moran D.A.P."/>
            <person name="Tomita M."/>
            <person name="Numata K."/>
            <person name="Arakawa K."/>
        </authorList>
    </citation>
    <scope>NUCLEOTIDE SEQUENCE</scope>
</reference>
<feature type="domain" description="ELM2" evidence="4">
    <location>
        <begin position="1"/>
        <end position="84"/>
    </location>
</feature>
<keyword evidence="1" id="KW-0805">Transcription regulation</keyword>
<dbReference type="GO" id="GO:0000118">
    <property type="term" value="C:histone deacetylase complex"/>
    <property type="evidence" value="ECO:0007669"/>
    <property type="project" value="TreeGrafter"/>
</dbReference>
<protein>
    <submittedName>
        <fullName evidence="5">REST corepressor 3</fullName>
    </submittedName>
</protein>
<evidence type="ECO:0000256" key="2">
    <source>
        <dbReference type="ARBA" id="ARBA00023163"/>
    </source>
</evidence>
<dbReference type="GO" id="GO:0003714">
    <property type="term" value="F:transcription corepressor activity"/>
    <property type="evidence" value="ECO:0007669"/>
    <property type="project" value="TreeGrafter"/>
</dbReference>
<comment type="caution">
    <text evidence="5">The sequence shown here is derived from an EMBL/GenBank/DDBJ whole genome shotgun (WGS) entry which is preliminary data.</text>
</comment>
<accession>A0A8X6Y0Q1</accession>
<evidence type="ECO:0000259" key="4">
    <source>
        <dbReference type="PROSITE" id="PS51156"/>
    </source>
</evidence>
<dbReference type="Proteomes" id="UP000886998">
    <property type="component" value="Unassembled WGS sequence"/>
</dbReference>
<keyword evidence="2" id="KW-0804">Transcription</keyword>
<evidence type="ECO:0000256" key="1">
    <source>
        <dbReference type="ARBA" id="ARBA00023015"/>
    </source>
</evidence>
<dbReference type="PANTHER" id="PTHR16089">
    <property type="entry name" value="REST COREPRESSOR COREST PROTEIN-RELATED"/>
    <property type="match status" value="1"/>
</dbReference>
<dbReference type="InterPro" id="IPR000949">
    <property type="entry name" value="ELM2_dom"/>
</dbReference>
<evidence type="ECO:0000256" key="3">
    <source>
        <dbReference type="ARBA" id="ARBA00023242"/>
    </source>
</evidence>
<dbReference type="GO" id="GO:0005667">
    <property type="term" value="C:transcription regulator complex"/>
    <property type="evidence" value="ECO:0007669"/>
    <property type="project" value="TreeGrafter"/>
</dbReference>
<proteinExistence type="predicted"/>
<dbReference type="AlphaFoldDB" id="A0A8X6Y0Q1"/>
<organism evidence="5 6">
    <name type="scientific">Trichonephila inaurata madagascariensis</name>
    <dbReference type="NCBI Taxonomy" id="2747483"/>
    <lineage>
        <taxon>Eukaryota</taxon>
        <taxon>Metazoa</taxon>
        <taxon>Ecdysozoa</taxon>
        <taxon>Arthropoda</taxon>
        <taxon>Chelicerata</taxon>
        <taxon>Arachnida</taxon>
        <taxon>Araneae</taxon>
        <taxon>Araneomorphae</taxon>
        <taxon>Entelegynae</taxon>
        <taxon>Araneoidea</taxon>
        <taxon>Nephilidae</taxon>
        <taxon>Trichonephila</taxon>
        <taxon>Trichonephila inaurata</taxon>
    </lineage>
</organism>
<evidence type="ECO:0000313" key="5">
    <source>
        <dbReference type="EMBL" id="GFY62814.1"/>
    </source>
</evidence>
<dbReference type="GO" id="GO:0006357">
    <property type="term" value="P:regulation of transcription by RNA polymerase II"/>
    <property type="evidence" value="ECO:0007669"/>
    <property type="project" value="TreeGrafter"/>
</dbReference>
<gene>
    <name evidence="5" type="primary">RCOR3_0</name>
    <name evidence="5" type="ORF">TNIN_112821</name>
</gene>
<dbReference type="PROSITE" id="PS51156">
    <property type="entry name" value="ELM2"/>
    <property type="match status" value="1"/>
</dbReference>
<dbReference type="PANTHER" id="PTHR16089:SF28">
    <property type="entry name" value="REST COREPRESSOR"/>
    <property type="match status" value="1"/>
</dbReference>
<sequence>VKVGSKYQTVIPNLIPEGLRQKTRMKMKELSGHLDLQSMMKYVMVKYMNEAREKFEYSQEQSLGILFVNGYDVEQAREDVLKYEPRSVKWNREDKALFEEGFNLHGKDFDMICKMIYEGYIGICVNGIQKNVGALMIIMNVDEDIFEPALQLVFCGKIEVCTNTEDENILYEAIFGFENPSTLQQRMNLE</sequence>
<evidence type="ECO:0000313" key="6">
    <source>
        <dbReference type="Proteomes" id="UP000886998"/>
    </source>
</evidence>
<keyword evidence="6" id="KW-1185">Reference proteome</keyword>
<keyword evidence="3" id="KW-0539">Nucleus</keyword>
<dbReference type="Gene3D" id="1.10.10.60">
    <property type="entry name" value="Homeodomain-like"/>
    <property type="match status" value="1"/>
</dbReference>
<dbReference type="InterPro" id="IPR051066">
    <property type="entry name" value="Trans_reg/Corepressor"/>
</dbReference>
<dbReference type="EMBL" id="BMAV01014428">
    <property type="protein sequence ID" value="GFY62814.1"/>
    <property type="molecule type" value="Genomic_DNA"/>
</dbReference>
<feature type="non-terminal residue" evidence="5">
    <location>
        <position position="190"/>
    </location>
</feature>
<name>A0A8X6Y0Q1_9ARAC</name>